<dbReference type="InterPro" id="IPR050612">
    <property type="entry name" value="Prok_Mopterin_Oxidored"/>
</dbReference>
<protein>
    <submittedName>
        <fullName evidence="10">Tetrathionate reductase subunit TtrA</fullName>
    </submittedName>
</protein>
<evidence type="ECO:0000256" key="4">
    <source>
        <dbReference type="ARBA" id="ARBA00022723"/>
    </source>
</evidence>
<dbReference type="Gene3D" id="3.40.50.740">
    <property type="match status" value="1"/>
</dbReference>
<keyword evidence="5" id="KW-0732">Signal</keyword>
<evidence type="ECO:0000256" key="2">
    <source>
        <dbReference type="ARBA" id="ARBA00022485"/>
    </source>
</evidence>
<keyword evidence="4" id="KW-0479">Metal-binding</keyword>
<reference evidence="10 11" key="1">
    <citation type="submission" date="2018-06" db="EMBL/GenBank/DDBJ databases">
        <title>Azoarcus communis strain SWub3 genome.</title>
        <authorList>
            <person name="Zorraquino Salvo V."/>
            <person name="Toubiana D."/>
            <person name="Blumwald E."/>
        </authorList>
    </citation>
    <scope>NUCLEOTIDE SEQUENCE [LARGE SCALE GENOMIC DNA]</scope>
    <source>
        <strain evidence="10 11">SWub3</strain>
    </source>
</reference>
<dbReference type="GO" id="GO:0016491">
    <property type="term" value="F:oxidoreductase activity"/>
    <property type="evidence" value="ECO:0007669"/>
    <property type="project" value="UniProtKB-KW"/>
</dbReference>
<keyword evidence="11" id="KW-1185">Reference proteome</keyword>
<dbReference type="InterPro" id="IPR006657">
    <property type="entry name" value="MoPterin_dinucl-bd_dom"/>
</dbReference>
<name>A0A323UW23_9RHOO</name>
<sequence length="1032" mass="110919">MKIERREILAAGGLAAFAAGFSQTLGRMVDGFVAAEEPRIAEGRHIHGRSAAPEYTVDPVSGEFTPNPNQQVSYTACLGCTTLCGVRVRVDKTTGNIIRVGGNPYSPLSTDPHLPMKTSVKESLIAMSRFQDKGLAGRSTACGRGNAAMDQMNSPFRVLTPLKRVGPRNGGQWQPIPFEQLVKELVEGGDLFGEGHVDGLAALRDLNTPIDAQAPELGPRVNQVAVLSSVNDGREAFSRRFWNKAYGTLNHVGHGSYCGGAYRSGSGALFGDLKGMPHAKPDLENAEFVLFIGTAPGNAGNPFKITGAKLAKGRATGTLDYVVVDPVLNNSHNLASAEHGRWVPIRPGTDGALVMGMMRWMFEHDRVNTAYLAYPNQKAAEAGGEPSHTNASWLVIAQEGHPRQGRFLRGSDVGMAIADADRYKDADPYLVIGPDGQPVSAESVTEAVALQANGLQVLIADKAVLLKTAFELLRDSALAYELPEYSDVCGIPVEVISGLADEFTRHGRKASAVAHGGMMAGNGFYNAYAVVTLNALIGNLNWKGGFVINGGGFRDAGAGPRYDLDGFPGQIKPSGTPLGRNVPYERSAEFARRKAEGKPYPARDAWFPNAPGLGTEWFTGALRGYPYGLKALILWSCNPLYGITGIRPLIEKELADPKKLPLIVSVDPLINESNAFADYIVPDSLMYESWGWAAPWNGVPTKAGTARWPVVEPKAQKAADGQPVGMETFYIALAKAMNLPGFGPEGLADMDGKRLPLERPEDWYLRGGANIAFAGKAPVGDASDEDLTLSGVDRLRPALEATLKPDEWRKVAFVLTRGGRYQPVGEAQDADHPEWQTHRFSKPLWLWNDTVGTSRNTLTGKRFAGCAGWQPPAFFDGTPMRKVYTEDEWPLQLVSYKSALQNSYSIATRITGLHPDNPVVVHPADAAGLGLRTGDEARIQTPGGTARCTVIVHEGVTRGVMAVEHGYGHRELGARAHRIGGQSQPDRPDLRAGINLNDLGLADPTRGGEAVWVDAVSGTSVRQGLPARLLRA</sequence>
<proteinExistence type="inferred from homology"/>
<dbReference type="GO" id="GO:0046872">
    <property type="term" value="F:metal ion binding"/>
    <property type="evidence" value="ECO:0007669"/>
    <property type="project" value="UniProtKB-KW"/>
</dbReference>
<dbReference type="InterPro" id="IPR009010">
    <property type="entry name" value="Asp_de-COase-like_dom_sf"/>
</dbReference>
<organism evidence="10 11">
    <name type="scientific">Parazoarcus communis SWub3 = DSM 12120</name>
    <dbReference type="NCBI Taxonomy" id="1121029"/>
    <lineage>
        <taxon>Bacteria</taxon>
        <taxon>Pseudomonadati</taxon>
        <taxon>Pseudomonadota</taxon>
        <taxon>Betaproteobacteria</taxon>
        <taxon>Rhodocyclales</taxon>
        <taxon>Zoogloeaceae</taxon>
        <taxon>Parazoarcus</taxon>
    </lineage>
</organism>
<comment type="similarity">
    <text evidence="1">Belongs to the prokaryotic molybdopterin-containing oxidoreductase family.</text>
</comment>
<feature type="domain" description="4Fe-4S Mo/W bis-MGD-type" evidence="9">
    <location>
        <begin position="70"/>
        <end position="156"/>
    </location>
</feature>
<dbReference type="GO" id="GO:0051539">
    <property type="term" value="F:4 iron, 4 sulfur cluster binding"/>
    <property type="evidence" value="ECO:0007669"/>
    <property type="project" value="UniProtKB-KW"/>
</dbReference>
<evidence type="ECO:0000256" key="6">
    <source>
        <dbReference type="ARBA" id="ARBA00023002"/>
    </source>
</evidence>
<keyword evidence="3" id="KW-0500">Molybdenum</keyword>
<dbReference type="Proteomes" id="UP000248259">
    <property type="component" value="Unassembled WGS sequence"/>
</dbReference>
<evidence type="ECO:0000259" key="9">
    <source>
        <dbReference type="PROSITE" id="PS51669"/>
    </source>
</evidence>
<accession>A0A323UW23</accession>
<dbReference type="Gene3D" id="3.30.200.210">
    <property type="match status" value="1"/>
</dbReference>
<dbReference type="InterPro" id="IPR041929">
    <property type="entry name" value="Tetrathionate-R_A_N"/>
</dbReference>
<keyword evidence="8" id="KW-0411">Iron-sulfur</keyword>
<comment type="caution">
    <text evidence="10">The sequence shown here is derived from an EMBL/GenBank/DDBJ whole genome shotgun (WGS) entry which is preliminary data.</text>
</comment>
<dbReference type="InterPro" id="IPR006963">
    <property type="entry name" value="Mopterin_OxRdtase_4Fe-4S_dom"/>
</dbReference>
<dbReference type="OrthoDB" id="9796486at2"/>
<dbReference type="InterPro" id="IPR027467">
    <property type="entry name" value="MopterinOxRdtase_cofactor_BS"/>
</dbReference>
<dbReference type="Pfam" id="PF01568">
    <property type="entry name" value="Molydop_binding"/>
    <property type="match status" value="1"/>
</dbReference>
<dbReference type="PANTHER" id="PTHR43742:SF9">
    <property type="entry name" value="TETRATHIONATE REDUCTASE SUBUNIT A"/>
    <property type="match status" value="1"/>
</dbReference>
<evidence type="ECO:0000256" key="8">
    <source>
        <dbReference type="ARBA" id="ARBA00023014"/>
    </source>
</evidence>
<dbReference type="PANTHER" id="PTHR43742">
    <property type="entry name" value="TRIMETHYLAMINE-N-OXIDE REDUCTASE"/>
    <property type="match status" value="1"/>
</dbReference>
<gene>
    <name evidence="10" type="ORF">DNK49_12360</name>
</gene>
<evidence type="ECO:0000256" key="3">
    <source>
        <dbReference type="ARBA" id="ARBA00022505"/>
    </source>
</evidence>
<evidence type="ECO:0000313" key="10">
    <source>
        <dbReference type="EMBL" id="PZA16431.1"/>
    </source>
</evidence>
<dbReference type="SUPFAM" id="SSF50692">
    <property type="entry name" value="ADC-like"/>
    <property type="match status" value="1"/>
</dbReference>
<evidence type="ECO:0000313" key="11">
    <source>
        <dbReference type="Proteomes" id="UP000248259"/>
    </source>
</evidence>
<dbReference type="SMART" id="SM00926">
    <property type="entry name" value="Molybdop_Fe4S4"/>
    <property type="match status" value="1"/>
</dbReference>
<dbReference type="CDD" id="cd02758">
    <property type="entry name" value="MopB_Tetrathionate-Ra"/>
    <property type="match status" value="1"/>
</dbReference>
<evidence type="ECO:0000256" key="7">
    <source>
        <dbReference type="ARBA" id="ARBA00023004"/>
    </source>
</evidence>
<dbReference type="GO" id="GO:0043546">
    <property type="term" value="F:molybdopterin cofactor binding"/>
    <property type="evidence" value="ECO:0007669"/>
    <property type="project" value="InterPro"/>
</dbReference>
<dbReference type="RefSeq" id="WP_110524942.1">
    <property type="nucleotide sequence ID" value="NZ_QKOE01000007.1"/>
</dbReference>
<evidence type="ECO:0000256" key="5">
    <source>
        <dbReference type="ARBA" id="ARBA00022729"/>
    </source>
</evidence>
<dbReference type="PROSITE" id="PS00551">
    <property type="entry name" value="MOLYBDOPTERIN_PROK_1"/>
    <property type="match status" value="1"/>
</dbReference>
<dbReference type="InterPro" id="IPR006656">
    <property type="entry name" value="Mopterin_OxRdtase"/>
</dbReference>
<evidence type="ECO:0000256" key="1">
    <source>
        <dbReference type="ARBA" id="ARBA00010312"/>
    </source>
</evidence>
<dbReference type="AlphaFoldDB" id="A0A323UW23"/>
<dbReference type="Pfam" id="PF00384">
    <property type="entry name" value="Molybdopterin"/>
    <property type="match status" value="1"/>
</dbReference>
<dbReference type="SUPFAM" id="SSF53706">
    <property type="entry name" value="Formate dehydrogenase/DMSO reductase, domains 1-3"/>
    <property type="match status" value="1"/>
</dbReference>
<dbReference type="CDD" id="cd02780">
    <property type="entry name" value="MopB_CT_Tetrathionate_Arsenate-R"/>
    <property type="match status" value="1"/>
</dbReference>
<keyword evidence="2" id="KW-0004">4Fe-4S</keyword>
<keyword evidence="7" id="KW-0408">Iron</keyword>
<dbReference type="PROSITE" id="PS51669">
    <property type="entry name" value="4FE4S_MOW_BIS_MGD"/>
    <property type="match status" value="1"/>
</dbReference>
<dbReference type="Gene3D" id="3.40.228.10">
    <property type="entry name" value="Dimethylsulfoxide Reductase, domain 2"/>
    <property type="match status" value="1"/>
</dbReference>
<keyword evidence="6" id="KW-0560">Oxidoreductase</keyword>
<dbReference type="EMBL" id="QKOE01000007">
    <property type="protein sequence ID" value="PZA16431.1"/>
    <property type="molecule type" value="Genomic_DNA"/>
</dbReference>
<dbReference type="InterPro" id="IPR037946">
    <property type="entry name" value="MopB_CT_Tetrathionate"/>
</dbReference>
<dbReference type="Gene3D" id="2.40.40.20">
    <property type="match status" value="1"/>
</dbReference>